<evidence type="ECO:0000313" key="11">
    <source>
        <dbReference type="EMBL" id="RIJ31967.1"/>
    </source>
</evidence>
<dbReference type="InterPro" id="IPR003754">
    <property type="entry name" value="4pyrrol_synth_uPrphyn_synth"/>
</dbReference>
<dbReference type="Pfam" id="PF02602">
    <property type="entry name" value="HEM4"/>
    <property type="match status" value="1"/>
</dbReference>
<evidence type="ECO:0000259" key="10">
    <source>
        <dbReference type="Pfam" id="PF02602"/>
    </source>
</evidence>
<dbReference type="OrthoDB" id="7204250at2"/>
<keyword evidence="4 9" id="KW-0456">Lyase</keyword>
<sequence>MHWQALAAASASASAKRLAAICQPSKMTSTPVIVTRSKPGADQTAQALKERGLTAIVTPAIELSRSEAALPDLSVYGGLIFTSANGVRFLAAETDARDLPAWCVGPATASEALLEGYSPVHQSSGNAEDLAHYIAHHWPADQSKRLLHVANSAAKGIVKAALEHEGFEVDFLALYEAANAPALHPDAVSAIASSPSIVLVHSAKGARAFMDLSAGLDLQRVSYVAISEQAAGPLREGGKDQIEIADHPDEAHLLEALDRLLAAR</sequence>
<comment type="function">
    <text evidence="6 9">Catalyzes cyclization of the linear tetrapyrrole, hydroxymethylbilane, to the macrocyclic uroporphyrinogen III.</text>
</comment>
<keyword evidence="12" id="KW-1185">Reference proteome</keyword>
<dbReference type="GO" id="GO:0006782">
    <property type="term" value="P:protoporphyrinogen IX biosynthetic process"/>
    <property type="evidence" value="ECO:0007669"/>
    <property type="project" value="UniProtKB-UniRule"/>
</dbReference>
<comment type="pathway">
    <text evidence="1 9">Porphyrin-containing compound metabolism; protoporphyrin-IX biosynthesis; coproporphyrinogen-III from 5-aminolevulinate: step 3/4.</text>
</comment>
<evidence type="ECO:0000256" key="8">
    <source>
        <dbReference type="ARBA" id="ARBA00048617"/>
    </source>
</evidence>
<organism evidence="11 12">
    <name type="scientific">Henriciella algicola</name>
    <dbReference type="NCBI Taxonomy" id="1608422"/>
    <lineage>
        <taxon>Bacteria</taxon>
        <taxon>Pseudomonadati</taxon>
        <taxon>Pseudomonadota</taxon>
        <taxon>Alphaproteobacteria</taxon>
        <taxon>Hyphomonadales</taxon>
        <taxon>Hyphomonadaceae</taxon>
        <taxon>Henriciella</taxon>
    </lineage>
</organism>
<evidence type="ECO:0000256" key="9">
    <source>
        <dbReference type="RuleBase" id="RU366031"/>
    </source>
</evidence>
<dbReference type="PANTHER" id="PTHR38042:SF1">
    <property type="entry name" value="UROPORPHYRINOGEN-III SYNTHASE, CHLOROPLASTIC"/>
    <property type="match status" value="1"/>
</dbReference>
<dbReference type="InterPro" id="IPR036108">
    <property type="entry name" value="4pyrrol_syn_uPrphyn_synt_sf"/>
</dbReference>
<dbReference type="AlphaFoldDB" id="A0A399RPQ6"/>
<dbReference type="SUPFAM" id="SSF69618">
    <property type="entry name" value="HemD-like"/>
    <property type="match status" value="1"/>
</dbReference>
<evidence type="ECO:0000256" key="3">
    <source>
        <dbReference type="ARBA" id="ARBA00013109"/>
    </source>
</evidence>
<comment type="caution">
    <text evidence="11">The sequence shown here is derived from an EMBL/GenBank/DDBJ whole genome shotgun (WGS) entry which is preliminary data.</text>
</comment>
<comment type="similarity">
    <text evidence="2 9">Belongs to the uroporphyrinogen-III synthase family.</text>
</comment>
<dbReference type="InterPro" id="IPR039793">
    <property type="entry name" value="UROS/Hem4"/>
</dbReference>
<dbReference type="CDD" id="cd06578">
    <property type="entry name" value="HemD"/>
    <property type="match status" value="1"/>
</dbReference>
<reference evidence="11 12" key="1">
    <citation type="submission" date="2018-08" db="EMBL/GenBank/DDBJ databases">
        <title>Henriciella mobilis sp. nov., isolated from seawater.</title>
        <authorList>
            <person name="Cheng H."/>
            <person name="Wu Y.-H."/>
            <person name="Xu X.-W."/>
            <person name="Guo L.-L."/>
        </authorList>
    </citation>
    <scope>NUCLEOTIDE SEQUENCE [LARGE SCALE GENOMIC DNA]</scope>
    <source>
        <strain evidence="11 12">CCUG67844</strain>
    </source>
</reference>
<comment type="catalytic activity">
    <reaction evidence="8 9">
        <text>hydroxymethylbilane = uroporphyrinogen III + H2O</text>
        <dbReference type="Rhea" id="RHEA:18965"/>
        <dbReference type="ChEBI" id="CHEBI:15377"/>
        <dbReference type="ChEBI" id="CHEBI:57308"/>
        <dbReference type="ChEBI" id="CHEBI:57845"/>
        <dbReference type="EC" id="4.2.1.75"/>
    </reaction>
</comment>
<proteinExistence type="inferred from homology"/>
<gene>
    <name evidence="11" type="ORF">D1222_06960</name>
</gene>
<keyword evidence="5 9" id="KW-0627">Porphyrin biosynthesis</keyword>
<dbReference type="Proteomes" id="UP000265845">
    <property type="component" value="Unassembled WGS sequence"/>
</dbReference>
<dbReference type="GO" id="GO:0006780">
    <property type="term" value="P:uroporphyrinogen III biosynthetic process"/>
    <property type="evidence" value="ECO:0007669"/>
    <property type="project" value="UniProtKB-UniRule"/>
</dbReference>
<dbReference type="GO" id="GO:0004852">
    <property type="term" value="F:uroporphyrinogen-III synthase activity"/>
    <property type="evidence" value="ECO:0007669"/>
    <property type="project" value="UniProtKB-UniRule"/>
</dbReference>
<dbReference type="Gene3D" id="3.40.50.10090">
    <property type="match status" value="2"/>
</dbReference>
<evidence type="ECO:0000256" key="2">
    <source>
        <dbReference type="ARBA" id="ARBA00008133"/>
    </source>
</evidence>
<feature type="domain" description="Tetrapyrrole biosynthesis uroporphyrinogen III synthase" evidence="10">
    <location>
        <begin position="42"/>
        <end position="255"/>
    </location>
</feature>
<accession>A0A399RPQ6</accession>
<dbReference type="EMBL" id="QWGA01000003">
    <property type="protein sequence ID" value="RIJ31967.1"/>
    <property type="molecule type" value="Genomic_DNA"/>
</dbReference>
<dbReference type="EC" id="4.2.1.75" evidence="3 9"/>
<evidence type="ECO:0000256" key="6">
    <source>
        <dbReference type="ARBA" id="ARBA00037589"/>
    </source>
</evidence>
<name>A0A399RPQ6_9PROT</name>
<evidence type="ECO:0000256" key="7">
    <source>
        <dbReference type="ARBA" id="ARBA00040167"/>
    </source>
</evidence>
<evidence type="ECO:0000313" key="12">
    <source>
        <dbReference type="Proteomes" id="UP000265845"/>
    </source>
</evidence>
<dbReference type="UniPathway" id="UPA00251">
    <property type="reaction ID" value="UER00320"/>
</dbReference>
<evidence type="ECO:0000256" key="1">
    <source>
        <dbReference type="ARBA" id="ARBA00004772"/>
    </source>
</evidence>
<evidence type="ECO:0000256" key="5">
    <source>
        <dbReference type="ARBA" id="ARBA00023244"/>
    </source>
</evidence>
<evidence type="ECO:0000256" key="4">
    <source>
        <dbReference type="ARBA" id="ARBA00023239"/>
    </source>
</evidence>
<protein>
    <recommendedName>
        <fullName evidence="7 9">Uroporphyrinogen-III synthase</fullName>
        <ecNumber evidence="3 9">4.2.1.75</ecNumber>
    </recommendedName>
</protein>
<dbReference type="PANTHER" id="PTHR38042">
    <property type="entry name" value="UROPORPHYRINOGEN-III SYNTHASE, CHLOROPLASTIC"/>
    <property type="match status" value="1"/>
</dbReference>